<accession>A0AAV2MXF8</accession>
<dbReference type="AlphaFoldDB" id="A0AAV2MXF8"/>
<organism evidence="2 3">
    <name type="scientific">Lasius platythorax</name>
    <dbReference type="NCBI Taxonomy" id="488582"/>
    <lineage>
        <taxon>Eukaryota</taxon>
        <taxon>Metazoa</taxon>
        <taxon>Ecdysozoa</taxon>
        <taxon>Arthropoda</taxon>
        <taxon>Hexapoda</taxon>
        <taxon>Insecta</taxon>
        <taxon>Pterygota</taxon>
        <taxon>Neoptera</taxon>
        <taxon>Endopterygota</taxon>
        <taxon>Hymenoptera</taxon>
        <taxon>Apocrita</taxon>
        <taxon>Aculeata</taxon>
        <taxon>Formicoidea</taxon>
        <taxon>Formicidae</taxon>
        <taxon>Formicinae</taxon>
        <taxon>Lasius</taxon>
        <taxon>Lasius</taxon>
    </lineage>
</organism>
<comment type="caution">
    <text evidence="2">The sequence shown here is derived from an EMBL/GenBank/DDBJ whole genome shotgun (WGS) entry which is preliminary data.</text>
</comment>
<dbReference type="EMBL" id="CAXIPU020000173">
    <property type="protein sequence ID" value="CAL1671605.1"/>
    <property type="molecule type" value="Genomic_DNA"/>
</dbReference>
<evidence type="ECO:0000313" key="3">
    <source>
        <dbReference type="Proteomes" id="UP001497644"/>
    </source>
</evidence>
<gene>
    <name evidence="2" type="ORF">LPLAT_LOCUS2729</name>
</gene>
<reference evidence="2" key="1">
    <citation type="submission" date="2024-04" db="EMBL/GenBank/DDBJ databases">
        <authorList>
            <consortium name="Molecular Ecology Group"/>
        </authorList>
    </citation>
    <scope>NUCLEOTIDE SEQUENCE</scope>
</reference>
<name>A0AAV2MXF8_9HYME</name>
<feature type="compositionally biased region" description="Basic and acidic residues" evidence="1">
    <location>
        <begin position="68"/>
        <end position="79"/>
    </location>
</feature>
<evidence type="ECO:0000313" key="2">
    <source>
        <dbReference type="EMBL" id="CAL1671605.1"/>
    </source>
</evidence>
<protein>
    <submittedName>
        <fullName evidence="2">Uncharacterized protein</fullName>
    </submittedName>
</protein>
<evidence type="ECO:0000256" key="1">
    <source>
        <dbReference type="SAM" id="MobiDB-lite"/>
    </source>
</evidence>
<feature type="region of interest" description="Disordered" evidence="1">
    <location>
        <begin position="59"/>
        <end position="79"/>
    </location>
</feature>
<sequence>MKKKESGAEGRKRRKLEAEEIKKSNKFFMTFFKKHEARSLIKCSIKSTASATSLLESEGELSTNASQAEKEVKSHKSEYDKIKSEAVRENMDMTKREDDGDDGDVKFIDEILSDDTELNELNDIEEPRTHIRSN</sequence>
<keyword evidence="3" id="KW-1185">Reference proteome</keyword>
<proteinExistence type="predicted"/>
<dbReference type="Proteomes" id="UP001497644">
    <property type="component" value="Unassembled WGS sequence"/>
</dbReference>